<evidence type="ECO:0000256" key="12">
    <source>
        <dbReference type="ARBA" id="ARBA00023242"/>
    </source>
</evidence>
<keyword evidence="8" id="KW-0832">Ubl conjugation</keyword>
<evidence type="ECO:0000256" key="15">
    <source>
        <dbReference type="ARBA" id="ARBA00068681"/>
    </source>
</evidence>
<evidence type="ECO:0000256" key="5">
    <source>
        <dbReference type="ARBA" id="ARBA00022737"/>
    </source>
</evidence>
<keyword evidence="10" id="KW-0238">DNA-binding</keyword>
<evidence type="ECO:0000256" key="10">
    <source>
        <dbReference type="ARBA" id="ARBA00023125"/>
    </source>
</evidence>
<dbReference type="PANTHER" id="PTHR45925:SF3">
    <property type="entry name" value="ZINC FINGER PROTEIN 516"/>
    <property type="match status" value="1"/>
</dbReference>
<dbReference type="GO" id="GO:0000978">
    <property type="term" value="F:RNA polymerase II cis-regulatory region sequence-specific DNA binding"/>
    <property type="evidence" value="ECO:0007669"/>
    <property type="project" value="TreeGrafter"/>
</dbReference>
<evidence type="ECO:0000256" key="17">
    <source>
        <dbReference type="SAM" id="MobiDB-lite"/>
    </source>
</evidence>
<feature type="compositionally biased region" description="Acidic residues" evidence="17">
    <location>
        <begin position="578"/>
        <end position="588"/>
    </location>
</feature>
<feature type="domain" description="C2H2-type" evidence="18">
    <location>
        <begin position="505"/>
        <end position="532"/>
    </location>
</feature>
<feature type="compositionally biased region" description="Polar residues" evidence="17">
    <location>
        <begin position="551"/>
        <end position="562"/>
    </location>
</feature>
<dbReference type="GO" id="GO:0005634">
    <property type="term" value="C:nucleus"/>
    <property type="evidence" value="ECO:0007669"/>
    <property type="project" value="UniProtKB-SubCell"/>
</dbReference>
<evidence type="ECO:0000256" key="2">
    <source>
        <dbReference type="ARBA" id="ARBA00006991"/>
    </source>
</evidence>
<comment type="subcellular location">
    <subcellularLocation>
        <location evidence="1">Nucleus</location>
    </subcellularLocation>
</comment>
<dbReference type="GO" id="GO:0008270">
    <property type="term" value="F:zinc ion binding"/>
    <property type="evidence" value="ECO:0007669"/>
    <property type="project" value="UniProtKB-KW"/>
</dbReference>
<feature type="region of interest" description="Disordered" evidence="17">
    <location>
        <begin position="1"/>
        <end position="25"/>
    </location>
</feature>
<evidence type="ECO:0000256" key="8">
    <source>
        <dbReference type="ARBA" id="ARBA00022843"/>
    </source>
</evidence>
<dbReference type="FunFam" id="3.30.160.60:FF:002223">
    <property type="entry name" value="zinc finger protein 516 isoform X3"/>
    <property type="match status" value="1"/>
</dbReference>
<feature type="region of interest" description="Disordered" evidence="17">
    <location>
        <begin position="832"/>
        <end position="876"/>
    </location>
</feature>
<organism evidence="19 20">
    <name type="scientific">Microtus ochrogaster</name>
    <name type="common">Prairie vole</name>
    <dbReference type="NCBI Taxonomy" id="79684"/>
    <lineage>
        <taxon>Eukaryota</taxon>
        <taxon>Metazoa</taxon>
        <taxon>Chordata</taxon>
        <taxon>Craniata</taxon>
        <taxon>Vertebrata</taxon>
        <taxon>Euteleostomi</taxon>
        <taxon>Mammalia</taxon>
        <taxon>Eutheria</taxon>
        <taxon>Euarchontoglires</taxon>
        <taxon>Glires</taxon>
        <taxon>Rodentia</taxon>
        <taxon>Myomorpha</taxon>
        <taxon>Muroidea</taxon>
        <taxon>Cricetidae</taxon>
        <taxon>Arvicolinae</taxon>
        <taxon>Microtus</taxon>
    </lineage>
</organism>
<keyword evidence="5" id="KW-0677">Repeat</keyword>
<feature type="compositionally biased region" description="Basic and acidic residues" evidence="17">
    <location>
        <begin position="449"/>
        <end position="459"/>
    </location>
</feature>
<reference evidence="19" key="1">
    <citation type="submission" date="2020-03" db="EMBL/GenBank/DDBJ databases">
        <title>Studies in the Genomics of Life Span.</title>
        <authorList>
            <person name="Glass D."/>
        </authorList>
    </citation>
    <scope>NUCLEOTIDE SEQUENCE</scope>
    <source>
        <strain evidence="19">LTLLF</strain>
        <tissue evidence="19">Muscle</tissue>
    </source>
</reference>
<sequence>MDRSREAEMELRRGPSPPRAGRSHEVDADKAACHSCCICGKSFPFQSSLSQHMRKHTGEKPYKCPYCDHRASQKGNLKIHIRSHRTGTLIQGHEPEAGEAQLGEMRVSEGLDGCASPTKSTSACNRMLNGAVPMDNSKILLRSSRKEAEGAAGAQEDAEATVQCSFCKSRFERKKDLELHVHQAHKPFKCRLCSFVTLREESLLSHIERDHITAQVPNGGSEACVENGKPELSPGEFPCEVCGQAFSQTWFLKAHMKKHRGSFDHGCHICGRRFKEPWFLKNHMKAHGPKAGSKNRPKSDLDPIATINNVVQEEVIVAGLSLYEVCTKCGNLFTNLDSLNAHNAIHRKVEASRTRAPAEEGDTEGPLDTKQFFLQCLNLTPYVAGDVSPSGQAGQRVAELDPVNSYQAWQLATRGKVAEPAEYLKYGTWDEALAGDVTFDKDKREYILVSQEKRKRDQDTPTTQGPPRKRASVPGDPMLSGHLDPRPASRPNRRAAATTGQSKSSECFECGKIFRTYHQMVLHSRVHRRARRDRDPEGDRAVRARCGSLSEGDSASQPSSPGSACAIADSPGSGLAEEVVDDSGEEAVPEPTPEFCILVSMDSGILHLVVLEFAKSTLTVTPTICITTYTSMTATLTITSTIYITMYTSMTVYTITSTIYITTYTFMTATLTVSPCLSCDCTLHHAPVEPYSSPPRLQAALHGEALFASGVPVLLAPCSPVYGKFAGGQPRHCCSSGEVVPTVLSNGDQSHKLGNNLPEKDISEPKVGIATPSVSILESSSRETAKGPEQHRFSLDLKMPAFHPKQEVPSMIDRVDFPSSMEISSLQLTLDSQAGHPKEKLSDLHKEHCGAGKRAPAPDLVPLDLSMKSSRDDPSSKDACSLQAALVIHPCPYCNHKTYYPEVLWMHKRIWHRVSCSSVAPPWTQPNGHKSIRSSLVFLARSGRTGPPPALGGKECQPLLLARFTRTQVPGGVPGSKSSSSPLGVTTKAASMPKNKESHSGGPCALWASSPDGYRQTRAGHSQEPPSAGVQGPLTKPKQESSSKSAPSPGSGGLSRSSTPTPSVITRVGAQPSANSKPVEKLGVPAVGAGFAPPNKHSAPDSLKAKFSPQPQGQPPTKGEGGSPLPPREPPVKAAQELRTLATCAAGSRGDPALQAPPGAPPILHSIKQEPAAEGQEKRLDILSIFKTYIPKDFATLYQGWGVSSPGPEHRGTQRTQARQGDFVCVECGKTFHQPSQLRAHLRAHTVVFECDGPRGSEVHTASTDAPKQCCPLEDNKVKSTVFMLVCNELPLTPEALVASATLLVKGALGETILAQGLCQQGPSERGPRDMPPALGPVMVLTATSRAIGRLPAVTMATLEKKSQGLLTR</sequence>
<evidence type="ECO:0000256" key="3">
    <source>
        <dbReference type="ARBA" id="ARBA00022499"/>
    </source>
</evidence>
<evidence type="ECO:0000256" key="16">
    <source>
        <dbReference type="PROSITE-ProRule" id="PRU00042"/>
    </source>
</evidence>
<feature type="compositionally biased region" description="Low complexity" evidence="17">
    <location>
        <begin position="969"/>
        <end position="985"/>
    </location>
</feature>
<evidence type="ECO:0000256" key="13">
    <source>
        <dbReference type="ARBA" id="ARBA00060355"/>
    </source>
</evidence>
<feature type="compositionally biased region" description="Low complexity" evidence="17">
    <location>
        <begin position="1042"/>
        <end position="1063"/>
    </location>
</feature>
<feature type="domain" description="C2H2-type" evidence="18">
    <location>
        <begin position="1223"/>
        <end position="1246"/>
    </location>
</feature>
<evidence type="ECO:0000313" key="20">
    <source>
        <dbReference type="Proteomes" id="UP000710432"/>
    </source>
</evidence>
<keyword evidence="3" id="KW-1017">Isopeptide bond</keyword>
<feature type="compositionally biased region" description="Basic and acidic residues" evidence="17">
    <location>
        <begin position="836"/>
        <end position="850"/>
    </location>
</feature>
<evidence type="ECO:0000256" key="9">
    <source>
        <dbReference type="ARBA" id="ARBA00023015"/>
    </source>
</evidence>
<dbReference type="FunFam" id="3.30.160.60:FF:000193">
    <property type="entry name" value="Zinc finger protein 300"/>
    <property type="match status" value="1"/>
</dbReference>
<keyword evidence="11" id="KW-0804">Transcription</keyword>
<evidence type="ECO:0000256" key="6">
    <source>
        <dbReference type="ARBA" id="ARBA00022771"/>
    </source>
</evidence>
<proteinExistence type="inferred from homology"/>
<dbReference type="SUPFAM" id="SSF57667">
    <property type="entry name" value="beta-beta-alpha zinc fingers"/>
    <property type="match status" value="4"/>
</dbReference>
<name>A0A8J6KKB4_MICOH</name>
<dbReference type="FunFam" id="3.30.160.60:FF:000652">
    <property type="entry name" value="Zinc finger protein 516"/>
    <property type="match status" value="1"/>
</dbReference>
<keyword evidence="6 16" id="KW-0863">Zinc-finger</keyword>
<protein>
    <recommendedName>
        <fullName evidence="15">Zinc finger protein 516</fullName>
    </recommendedName>
</protein>
<feature type="domain" description="C2H2-type" evidence="18">
    <location>
        <begin position="237"/>
        <end position="264"/>
    </location>
</feature>
<dbReference type="FunFam" id="3.30.160.60:FF:001476">
    <property type="entry name" value="Zinc finger protein 516"/>
    <property type="match status" value="1"/>
</dbReference>
<evidence type="ECO:0000256" key="7">
    <source>
        <dbReference type="ARBA" id="ARBA00022833"/>
    </source>
</evidence>
<dbReference type="Pfam" id="PF00096">
    <property type="entry name" value="zf-C2H2"/>
    <property type="match status" value="5"/>
</dbReference>
<evidence type="ECO:0000256" key="14">
    <source>
        <dbReference type="ARBA" id="ARBA00064993"/>
    </source>
</evidence>
<feature type="compositionally biased region" description="Basic and acidic residues" evidence="17">
    <location>
        <begin position="1"/>
        <end position="13"/>
    </location>
</feature>
<keyword evidence="9" id="KW-0805">Transcription regulation</keyword>
<dbReference type="FunFam" id="3.30.160.60:FF:000075">
    <property type="entry name" value="Putative zinc finger protein 536"/>
    <property type="match status" value="1"/>
</dbReference>
<dbReference type="PANTHER" id="PTHR45925">
    <property type="entry name" value="ZINC FINGER PROTEIN"/>
    <property type="match status" value="1"/>
</dbReference>
<feature type="domain" description="C2H2-type" evidence="18">
    <location>
        <begin position="265"/>
        <end position="287"/>
    </location>
</feature>
<dbReference type="InterPro" id="IPR013087">
    <property type="entry name" value="Znf_C2H2_type"/>
</dbReference>
<feature type="domain" description="C2H2-type" evidence="18">
    <location>
        <begin position="34"/>
        <end position="61"/>
    </location>
</feature>
<dbReference type="GO" id="GO:0000981">
    <property type="term" value="F:DNA-binding transcription factor activity, RNA polymerase II-specific"/>
    <property type="evidence" value="ECO:0007669"/>
    <property type="project" value="TreeGrafter"/>
</dbReference>
<feature type="compositionally biased region" description="Basic and acidic residues" evidence="17">
    <location>
        <begin position="532"/>
        <end position="542"/>
    </location>
</feature>
<feature type="region of interest" description="Disordered" evidence="17">
    <location>
        <begin position="449"/>
        <end position="502"/>
    </location>
</feature>
<evidence type="ECO:0000256" key="1">
    <source>
        <dbReference type="ARBA" id="ARBA00004123"/>
    </source>
</evidence>
<dbReference type="InterPro" id="IPR051967">
    <property type="entry name" value="Krueppel_C2H2-ZF"/>
</dbReference>
<dbReference type="Gene3D" id="3.30.160.60">
    <property type="entry name" value="Classic Zinc Finger"/>
    <property type="match status" value="5"/>
</dbReference>
<evidence type="ECO:0000256" key="4">
    <source>
        <dbReference type="ARBA" id="ARBA00022723"/>
    </source>
</evidence>
<evidence type="ECO:0000256" key="11">
    <source>
        <dbReference type="ARBA" id="ARBA00023163"/>
    </source>
</evidence>
<feature type="region of interest" description="Disordered" evidence="17">
    <location>
        <begin position="524"/>
        <end position="588"/>
    </location>
</feature>
<keyword evidence="7" id="KW-0862">Zinc</keyword>
<dbReference type="EMBL" id="JAATJU010027400">
    <property type="protein sequence ID" value="KAH0500499.1"/>
    <property type="molecule type" value="Genomic_DNA"/>
</dbReference>
<evidence type="ECO:0000259" key="18">
    <source>
        <dbReference type="PROSITE" id="PS50157"/>
    </source>
</evidence>
<gene>
    <name evidence="19" type="ORF">LTLLF_200550</name>
</gene>
<keyword evidence="4" id="KW-0479">Metal-binding</keyword>
<feature type="region of interest" description="Disordered" evidence="17">
    <location>
        <begin position="968"/>
        <end position="1131"/>
    </location>
</feature>
<dbReference type="PROSITE" id="PS50157">
    <property type="entry name" value="ZINC_FINGER_C2H2_2"/>
    <property type="match status" value="7"/>
</dbReference>
<dbReference type="Proteomes" id="UP000710432">
    <property type="component" value="Unassembled WGS sequence"/>
</dbReference>
<comment type="similarity">
    <text evidence="2">Belongs to the krueppel C2H2-type zinc-finger protein family.</text>
</comment>
<dbReference type="InterPro" id="IPR036236">
    <property type="entry name" value="Znf_C2H2_sf"/>
</dbReference>
<feature type="domain" description="C2H2-type" evidence="18">
    <location>
        <begin position="62"/>
        <end position="84"/>
    </location>
</feature>
<feature type="domain" description="C2H2-type" evidence="18">
    <location>
        <begin position="324"/>
        <end position="351"/>
    </location>
</feature>
<dbReference type="SMART" id="SM00355">
    <property type="entry name" value="ZnF_C2H2"/>
    <property type="match status" value="10"/>
</dbReference>
<dbReference type="PROSITE" id="PS00028">
    <property type="entry name" value="ZINC_FINGER_C2H2_1"/>
    <property type="match status" value="7"/>
</dbReference>
<comment type="caution">
    <text evidence="19">The sequence shown here is derived from an EMBL/GenBank/DDBJ whole genome shotgun (WGS) entry which is preliminary data.</text>
</comment>
<comment type="subunit">
    <text evidence="14">Interacts with PRDM16; the interaction is direct and may play a role in the transcription of brown adipose tissue-specific genes. Interacts with PWWP2B. Interacts with HDAC1; this interaction is enhanced in the presence of PWWP2B.</text>
</comment>
<accession>A0A8J6KKB4</accession>
<keyword evidence="12" id="KW-0539">Nucleus</keyword>
<evidence type="ECO:0000313" key="19">
    <source>
        <dbReference type="EMBL" id="KAH0500499.1"/>
    </source>
</evidence>
<comment type="function">
    <text evidence="13">Transcriptional regulator that binds to the promoter and activates the transcription of genes promoting brown adipose tissue (BAT) differentiation. Among brown adipose tissue-specific genes, binds the proximal region of the promoter of the UCP1 gene to activate its transcription and thereby regulate thermogenesis. May also play a role in the cellular response to replication stress.</text>
</comment>